<name>A0A7C0U1N4_DESA2</name>
<reference evidence="3" key="1">
    <citation type="journal article" date="2020" name="mSystems">
        <title>Genome- and Community-Level Interaction Insights into Carbon Utilization and Element Cycling Functions of Hydrothermarchaeota in Hydrothermal Sediment.</title>
        <authorList>
            <person name="Zhou Z."/>
            <person name="Liu Y."/>
            <person name="Xu W."/>
            <person name="Pan J."/>
            <person name="Luo Z.H."/>
            <person name="Li M."/>
        </authorList>
    </citation>
    <scope>NUCLEOTIDE SEQUENCE [LARGE SCALE GENOMIC DNA]</scope>
    <source>
        <strain evidence="3">HyVt-233</strain>
    </source>
</reference>
<dbReference type="NCBIfam" id="TIGR02580">
    <property type="entry name" value="cas_RAMP_Cmr4"/>
    <property type="match status" value="1"/>
</dbReference>
<dbReference type="InterPro" id="IPR013410">
    <property type="entry name" value="CRISPR-assoc_RAMP_Cmr4"/>
</dbReference>
<dbReference type="InterPro" id="IPR005537">
    <property type="entry name" value="RAMP_III_fam"/>
</dbReference>
<dbReference type="Proteomes" id="UP000886289">
    <property type="component" value="Unassembled WGS sequence"/>
</dbReference>
<accession>A0A7C0U1N4</accession>
<dbReference type="EMBL" id="DRBS01000068">
    <property type="protein sequence ID" value="HDD43574.1"/>
    <property type="molecule type" value="Genomic_DNA"/>
</dbReference>
<dbReference type="Pfam" id="PF03787">
    <property type="entry name" value="RAMPs"/>
    <property type="match status" value="1"/>
</dbReference>
<protein>
    <submittedName>
        <fullName evidence="3">Type III-B CRISPR module RAMP protein Cmr4</fullName>
    </submittedName>
</protein>
<comment type="caution">
    <text evidence="3">The sequence shown here is derived from an EMBL/GenBank/DDBJ whole genome shotgun (WGS) entry which is preliminary data.</text>
</comment>
<evidence type="ECO:0000313" key="3">
    <source>
        <dbReference type="EMBL" id="HDD43574.1"/>
    </source>
</evidence>
<keyword evidence="1" id="KW-0051">Antiviral defense</keyword>
<dbReference type="PANTHER" id="PTHR36700">
    <property type="entry name" value="CRISPR SYSTEM CMR SUBUNIT CMR4"/>
    <property type="match status" value="1"/>
</dbReference>
<dbReference type="GO" id="GO:0051607">
    <property type="term" value="P:defense response to virus"/>
    <property type="evidence" value="ECO:0007669"/>
    <property type="project" value="UniProtKB-KW"/>
</dbReference>
<feature type="domain" description="CRISPR type III-associated protein" evidence="2">
    <location>
        <begin position="12"/>
        <end position="313"/>
    </location>
</feature>
<proteinExistence type="predicted"/>
<evidence type="ECO:0000256" key="1">
    <source>
        <dbReference type="ARBA" id="ARBA00023118"/>
    </source>
</evidence>
<dbReference type="AlphaFoldDB" id="A0A7C0U1N4"/>
<gene>
    <name evidence="3" type="primary">cmr4</name>
    <name evidence="3" type="ORF">ENG63_01750</name>
</gene>
<dbReference type="PANTHER" id="PTHR36700:SF1">
    <property type="entry name" value="CRISPR SYSTEM CMR SUBUNIT CMR4"/>
    <property type="match status" value="1"/>
</dbReference>
<sequence>MYKVKDLMFIIAETPVHAGSGSELGIVDLPIQRERYTEFPKIESSGLKGCLREAFEGSIRKININSNEISVNDRECIFLTFGPEGDEAHAGAITLTDARILIFPVKSLKGVFAWITCPMVLERFKKELEFVEQKKFDFKIIRNTVPMESNIVVVKNTSNTGKVVLEEFTFEVTLNKDTGELAKWFANNIFPQENTYAFWREKLKKDLIILDDDSFTQFVKTSTEIITRTRIDNKTGTVVPGALWTEEYLPQDTILYSLVMFTSPRVKEESKKGIFRADTPEKEAQLVYEFFKQGFPQVIQIGGNQTIGKGFVRLKLLGHKEATNG</sequence>
<organism evidence="3">
    <name type="scientific">Desulfofervidus auxilii</name>
    <dbReference type="NCBI Taxonomy" id="1621989"/>
    <lineage>
        <taxon>Bacteria</taxon>
        <taxon>Pseudomonadati</taxon>
        <taxon>Thermodesulfobacteriota</taxon>
        <taxon>Candidatus Desulfofervidia</taxon>
        <taxon>Candidatus Desulfofervidales</taxon>
        <taxon>Candidatus Desulfofervidaceae</taxon>
        <taxon>Candidatus Desulfofervidus</taxon>
    </lineage>
</organism>
<evidence type="ECO:0000259" key="2">
    <source>
        <dbReference type="Pfam" id="PF03787"/>
    </source>
</evidence>